<dbReference type="EMBL" id="KZ613817">
    <property type="protein sequence ID" value="PMD59048.1"/>
    <property type="molecule type" value="Genomic_DNA"/>
</dbReference>
<gene>
    <name evidence="1" type="ORF">K444DRAFT_630680</name>
</gene>
<organism evidence="1 2">
    <name type="scientific">Hyaloscypha bicolor E</name>
    <dbReference type="NCBI Taxonomy" id="1095630"/>
    <lineage>
        <taxon>Eukaryota</taxon>
        <taxon>Fungi</taxon>
        <taxon>Dikarya</taxon>
        <taxon>Ascomycota</taxon>
        <taxon>Pezizomycotina</taxon>
        <taxon>Leotiomycetes</taxon>
        <taxon>Helotiales</taxon>
        <taxon>Hyaloscyphaceae</taxon>
        <taxon>Hyaloscypha</taxon>
        <taxon>Hyaloscypha bicolor</taxon>
    </lineage>
</organism>
<evidence type="ECO:0000313" key="1">
    <source>
        <dbReference type="EMBL" id="PMD59048.1"/>
    </source>
</evidence>
<dbReference type="Proteomes" id="UP000235371">
    <property type="component" value="Unassembled WGS sequence"/>
</dbReference>
<dbReference type="OrthoDB" id="10302036at2759"/>
<accession>A0A2J6T7S0</accession>
<reference evidence="1 2" key="1">
    <citation type="submission" date="2016-04" db="EMBL/GenBank/DDBJ databases">
        <title>A degradative enzymes factory behind the ericoid mycorrhizal symbiosis.</title>
        <authorList>
            <consortium name="DOE Joint Genome Institute"/>
            <person name="Martino E."/>
            <person name="Morin E."/>
            <person name="Grelet G."/>
            <person name="Kuo A."/>
            <person name="Kohler A."/>
            <person name="Daghino S."/>
            <person name="Barry K."/>
            <person name="Choi C."/>
            <person name="Cichocki N."/>
            <person name="Clum A."/>
            <person name="Copeland A."/>
            <person name="Hainaut M."/>
            <person name="Haridas S."/>
            <person name="Labutti K."/>
            <person name="Lindquist E."/>
            <person name="Lipzen A."/>
            <person name="Khouja H.-R."/>
            <person name="Murat C."/>
            <person name="Ohm R."/>
            <person name="Olson A."/>
            <person name="Spatafora J."/>
            <person name="Veneault-Fourrey C."/>
            <person name="Henrissat B."/>
            <person name="Grigoriev I."/>
            <person name="Martin F."/>
            <person name="Perotto S."/>
        </authorList>
    </citation>
    <scope>NUCLEOTIDE SEQUENCE [LARGE SCALE GENOMIC DNA]</scope>
    <source>
        <strain evidence="1 2">E</strain>
    </source>
</reference>
<sequence length="162" mass="18752">MKQSKPTPTTCEAYFALKFSRPKTLFNLPRNVHQKIMKRLGRVCSTTLGLPCKKLHVRHRQIHGTVDLDEIYGAIFAFEDVEFGGQEASFFTLGEMLDMWARRDLKYELPSGADWPTKFVPKARFSYKHYVFSRYQGLLFTGKVVLSIPAGWKPYPRWTIAT</sequence>
<proteinExistence type="predicted"/>
<keyword evidence="2" id="KW-1185">Reference proteome</keyword>
<dbReference type="InParanoid" id="A0A2J6T7S0"/>
<dbReference type="GeneID" id="36591325"/>
<evidence type="ECO:0000313" key="2">
    <source>
        <dbReference type="Proteomes" id="UP000235371"/>
    </source>
</evidence>
<dbReference type="AlphaFoldDB" id="A0A2J6T7S0"/>
<dbReference type="RefSeq" id="XP_024735952.1">
    <property type="nucleotide sequence ID" value="XM_024883248.1"/>
</dbReference>
<name>A0A2J6T7S0_9HELO</name>
<protein>
    <submittedName>
        <fullName evidence="1">Uncharacterized protein</fullName>
    </submittedName>
</protein>